<dbReference type="KEGG" id="hcu:MUN79_18420"/>
<accession>A0A8T9PZX5</accession>
<dbReference type="AlphaFoldDB" id="A0A8T9PZX5"/>
<keyword evidence="1" id="KW-1133">Transmembrane helix</keyword>
<keyword evidence="3" id="KW-1185">Reference proteome</keyword>
<evidence type="ECO:0000256" key="1">
    <source>
        <dbReference type="SAM" id="Phobius"/>
    </source>
</evidence>
<name>A0A8T9PZX5_9BACT</name>
<dbReference type="EMBL" id="CP095046">
    <property type="protein sequence ID" value="UOQ70667.1"/>
    <property type="molecule type" value="Genomic_DNA"/>
</dbReference>
<evidence type="ECO:0000313" key="3">
    <source>
        <dbReference type="Proteomes" id="UP000831796"/>
    </source>
</evidence>
<protein>
    <submittedName>
        <fullName evidence="2">Uncharacterized protein</fullName>
    </submittedName>
</protein>
<feature type="transmembrane region" description="Helical" evidence="1">
    <location>
        <begin position="17"/>
        <end position="36"/>
    </location>
</feature>
<dbReference type="RefSeq" id="WP_244674085.1">
    <property type="nucleotide sequence ID" value="NZ_CP095046.1"/>
</dbReference>
<evidence type="ECO:0000313" key="2">
    <source>
        <dbReference type="EMBL" id="UOQ70667.1"/>
    </source>
</evidence>
<feature type="transmembrane region" description="Helical" evidence="1">
    <location>
        <begin position="82"/>
        <end position="102"/>
    </location>
</feature>
<proteinExistence type="predicted"/>
<keyword evidence="1" id="KW-0812">Transmembrane</keyword>
<feature type="transmembrane region" description="Helical" evidence="1">
    <location>
        <begin position="56"/>
        <end position="75"/>
    </location>
</feature>
<organism evidence="2 3">
    <name type="scientific">Hymenobacter cellulosilyticus</name>
    <dbReference type="NCBI Taxonomy" id="2932248"/>
    <lineage>
        <taxon>Bacteria</taxon>
        <taxon>Pseudomonadati</taxon>
        <taxon>Bacteroidota</taxon>
        <taxon>Cytophagia</taxon>
        <taxon>Cytophagales</taxon>
        <taxon>Hymenobacteraceae</taxon>
        <taxon>Hymenobacter</taxon>
    </lineage>
</organism>
<gene>
    <name evidence="2" type="ORF">MUN79_18420</name>
</gene>
<reference evidence="2" key="1">
    <citation type="submission" date="2022-04" db="EMBL/GenBank/DDBJ databases">
        <title>Hymenobacter sp. isolated from the air.</title>
        <authorList>
            <person name="Won M."/>
            <person name="Lee C.-M."/>
            <person name="Woen H.-Y."/>
            <person name="Kwon S.-W."/>
        </authorList>
    </citation>
    <scope>NUCLEOTIDE SEQUENCE</scope>
    <source>
        <strain evidence="2">5116S-3</strain>
    </source>
</reference>
<keyword evidence="1" id="KW-0472">Membrane</keyword>
<dbReference type="Proteomes" id="UP000831796">
    <property type="component" value="Chromosome"/>
</dbReference>
<sequence>MEATVPEKHRYSLPPTLLRWATPVFWWSLFMLYEWVVFSGWEETAIITGGFVVKDVVATILAYYFFSLVVLPRFVLRRRWLLMALGLLGIYYIWGLTSYLYYSLLDHYGLISENAYDYMHRVIDYGLWGEYSPGGPLAWASATSPSRRCRPF</sequence>